<feature type="region of interest" description="Disordered" evidence="1">
    <location>
        <begin position="239"/>
        <end position="266"/>
    </location>
</feature>
<feature type="compositionally biased region" description="Low complexity" evidence="1">
    <location>
        <begin position="36"/>
        <end position="57"/>
    </location>
</feature>
<feature type="compositionally biased region" description="Gly residues" evidence="1">
    <location>
        <begin position="69"/>
        <end position="87"/>
    </location>
</feature>
<feature type="transmembrane region" description="Helical" evidence="2">
    <location>
        <begin position="297"/>
        <end position="322"/>
    </location>
</feature>
<sequence length="376" mass="38539">MSHHSPGAPGAPDDERRRRAEQETTQQPVIGPDGRPVQQEQQPHQQQSPQQQRQQPYAGPPAPPQSLGQGFGQGSGQGFGQGAGQQGGYQPPLQPQQPQYGPGSGPEAPPPQHQQQFGQPGQYGQTGQYGQAGQFGQPGQPGQQAQPGQPAQQPGAQQPQQPYFPPGAQPCFPLAPTTLSQPARLLGWIPVAIAILAFIGCFGTWATAKVSGSYLGTNLSISSSVNAFDHQSCKGTGAGAGACDEQGSGSDSSGSSGDASPSATGNDGDSLWEGWVVSLVALLVAGLGVIRGLGRRVAALPAAITAAVGGLVIIGLAVYRLIWIGNKSGDFADAMKTSGMPTGFETSLTSGWGLWLVLVMGVAMLAAGVGGTVKRR</sequence>
<keyword evidence="2" id="KW-0812">Transmembrane</keyword>
<gene>
    <name evidence="3" type="ORF">HJ588_02845</name>
</gene>
<feature type="transmembrane region" description="Helical" evidence="2">
    <location>
        <begin position="185"/>
        <end position="206"/>
    </location>
</feature>
<evidence type="ECO:0000313" key="4">
    <source>
        <dbReference type="Proteomes" id="UP000557772"/>
    </source>
</evidence>
<proteinExistence type="predicted"/>
<feature type="compositionally biased region" description="Low complexity" evidence="1">
    <location>
        <begin position="113"/>
        <end position="161"/>
    </location>
</feature>
<feature type="region of interest" description="Disordered" evidence="1">
    <location>
        <begin position="1"/>
        <end position="170"/>
    </location>
</feature>
<keyword evidence="2" id="KW-0472">Membrane</keyword>
<feature type="transmembrane region" description="Helical" evidence="2">
    <location>
        <begin position="352"/>
        <end position="373"/>
    </location>
</feature>
<feature type="compositionally biased region" description="Low complexity" evidence="1">
    <location>
        <begin position="247"/>
        <end position="263"/>
    </location>
</feature>
<feature type="compositionally biased region" description="Low complexity" evidence="1">
    <location>
        <begin position="88"/>
        <end position="101"/>
    </location>
</feature>
<feature type="compositionally biased region" description="Basic and acidic residues" evidence="1">
    <location>
        <begin position="13"/>
        <end position="22"/>
    </location>
</feature>
<dbReference type="EMBL" id="JABENB010000001">
    <property type="protein sequence ID" value="NNG38211.1"/>
    <property type="molecule type" value="Genomic_DNA"/>
</dbReference>
<keyword evidence="4" id="KW-1185">Reference proteome</keyword>
<comment type="caution">
    <text evidence="3">The sequence shown here is derived from an EMBL/GenBank/DDBJ whole genome shotgun (WGS) entry which is preliminary data.</text>
</comment>
<accession>A0A849AG28</accession>
<protein>
    <submittedName>
        <fullName evidence="3">Uncharacterized protein</fullName>
    </submittedName>
</protein>
<organism evidence="3 4">
    <name type="scientific">Flexivirga aerilata</name>
    <dbReference type="NCBI Taxonomy" id="1656889"/>
    <lineage>
        <taxon>Bacteria</taxon>
        <taxon>Bacillati</taxon>
        <taxon>Actinomycetota</taxon>
        <taxon>Actinomycetes</taxon>
        <taxon>Micrococcales</taxon>
        <taxon>Dermacoccaceae</taxon>
        <taxon>Flexivirga</taxon>
    </lineage>
</organism>
<name>A0A849AG28_9MICO</name>
<keyword evidence="2" id="KW-1133">Transmembrane helix</keyword>
<dbReference type="AlphaFoldDB" id="A0A849AG28"/>
<feature type="transmembrane region" description="Helical" evidence="2">
    <location>
        <begin position="272"/>
        <end position="290"/>
    </location>
</feature>
<evidence type="ECO:0000256" key="2">
    <source>
        <dbReference type="SAM" id="Phobius"/>
    </source>
</evidence>
<dbReference type="Proteomes" id="UP000557772">
    <property type="component" value="Unassembled WGS sequence"/>
</dbReference>
<evidence type="ECO:0000256" key="1">
    <source>
        <dbReference type="SAM" id="MobiDB-lite"/>
    </source>
</evidence>
<evidence type="ECO:0000313" key="3">
    <source>
        <dbReference type="EMBL" id="NNG38211.1"/>
    </source>
</evidence>
<reference evidence="3 4" key="1">
    <citation type="submission" date="2020-05" db="EMBL/GenBank/DDBJ databases">
        <title>Flexivirga sp. ID2601S isolated from air conditioner.</title>
        <authorList>
            <person name="Kim D.H."/>
        </authorList>
    </citation>
    <scope>NUCLEOTIDE SEQUENCE [LARGE SCALE GENOMIC DNA]</scope>
    <source>
        <strain evidence="3 4">ID2601S</strain>
    </source>
</reference>
<dbReference type="RefSeq" id="WP_171150727.1">
    <property type="nucleotide sequence ID" value="NZ_JABENB010000001.1"/>
</dbReference>